<organism evidence="2">
    <name type="scientific">marine sediment metagenome</name>
    <dbReference type="NCBI Taxonomy" id="412755"/>
    <lineage>
        <taxon>unclassified sequences</taxon>
        <taxon>metagenomes</taxon>
        <taxon>ecological metagenomes</taxon>
    </lineage>
</organism>
<name>A0A0F9ER57_9ZZZZ</name>
<comment type="caution">
    <text evidence="2">The sequence shown here is derived from an EMBL/GenBank/DDBJ whole genome shotgun (WGS) entry which is preliminary data.</text>
</comment>
<evidence type="ECO:0000313" key="2">
    <source>
        <dbReference type="EMBL" id="KKL76534.1"/>
    </source>
</evidence>
<proteinExistence type="predicted"/>
<reference evidence="2" key="1">
    <citation type="journal article" date="2015" name="Nature">
        <title>Complex archaea that bridge the gap between prokaryotes and eukaryotes.</title>
        <authorList>
            <person name="Spang A."/>
            <person name="Saw J.H."/>
            <person name="Jorgensen S.L."/>
            <person name="Zaremba-Niedzwiedzka K."/>
            <person name="Martijn J."/>
            <person name="Lind A.E."/>
            <person name="van Eijk R."/>
            <person name="Schleper C."/>
            <person name="Guy L."/>
            <person name="Ettema T.J."/>
        </authorList>
    </citation>
    <scope>NUCLEOTIDE SEQUENCE</scope>
</reference>
<sequence length="39" mass="4663">MSVEEILIERKKRKEREEASMKESYKDHVAKHVVYEAGE</sequence>
<protein>
    <submittedName>
        <fullName evidence="2">Uncharacterized protein</fullName>
    </submittedName>
</protein>
<evidence type="ECO:0000256" key="1">
    <source>
        <dbReference type="SAM" id="MobiDB-lite"/>
    </source>
</evidence>
<feature type="region of interest" description="Disordered" evidence="1">
    <location>
        <begin position="1"/>
        <end position="24"/>
    </location>
</feature>
<feature type="compositionally biased region" description="Basic and acidic residues" evidence="1">
    <location>
        <begin position="15"/>
        <end position="24"/>
    </location>
</feature>
<dbReference type="AlphaFoldDB" id="A0A0F9ER57"/>
<dbReference type="EMBL" id="LAZR01024014">
    <property type="protein sequence ID" value="KKL76534.1"/>
    <property type="molecule type" value="Genomic_DNA"/>
</dbReference>
<gene>
    <name evidence="2" type="ORF">LCGC14_2043990</name>
</gene>
<feature type="non-terminal residue" evidence="2">
    <location>
        <position position="39"/>
    </location>
</feature>
<accession>A0A0F9ER57</accession>